<gene>
    <name evidence="1" type="ORF">METZ01_LOCUS108789</name>
</gene>
<dbReference type="EMBL" id="UINC01012867">
    <property type="protein sequence ID" value="SVA55935.1"/>
    <property type="molecule type" value="Genomic_DNA"/>
</dbReference>
<sequence length="62" mass="6942">MNPRISKYQPINTPPTIPQYIQFSNPVSDIFSSDGAQLDFHDSCSQIRRLFSPTISSTIGII</sequence>
<reference evidence="1" key="1">
    <citation type="submission" date="2018-05" db="EMBL/GenBank/DDBJ databases">
        <authorList>
            <person name="Lanie J.A."/>
            <person name="Ng W.-L."/>
            <person name="Kazmierczak K.M."/>
            <person name="Andrzejewski T.M."/>
            <person name="Davidsen T.M."/>
            <person name="Wayne K.J."/>
            <person name="Tettelin H."/>
            <person name="Glass J.I."/>
            <person name="Rusch D."/>
            <person name="Podicherti R."/>
            <person name="Tsui H.-C.T."/>
            <person name="Winkler M.E."/>
        </authorList>
    </citation>
    <scope>NUCLEOTIDE SEQUENCE</scope>
</reference>
<dbReference type="AlphaFoldDB" id="A0A381WTV9"/>
<evidence type="ECO:0000313" key="1">
    <source>
        <dbReference type="EMBL" id="SVA55935.1"/>
    </source>
</evidence>
<proteinExistence type="predicted"/>
<organism evidence="1">
    <name type="scientific">marine metagenome</name>
    <dbReference type="NCBI Taxonomy" id="408172"/>
    <lineage>
        <taxon>unclassified sequences</taxon>
        <taxon>metagenomes</taxon>
        <taxon>ecological metagenomes</taxon>
    </lineage>
</organism>
<accession>A0A381WTV9</accession>
<name>A0A381WTV9_9ZZZZ</name>
<protein>
    <submittedName>
        <fullName evidence="1">Uncharacterized protein</fullName>
    </submittedName>
</protein>